<organism evidence="2 3">
    <name type="scientific">Neobacillus massiliamazoniensis</name>
    <dbReference type="NCBI Taxonomy" id="1499688"/>
    <lineage>
        <taxon>Bacteria</taxon>
        <taxon>Bacillati</taxon>
        <taxon>Bacillota</taxon>
        <taxon>Bacilli</taxon>
        <taxon>Bacillales</taxon>
        <taxon>Bacillaceae</taxon>
        <taxon>Neobacillus</taxon>
    </lineage>
</organism>
<keyword evidence="1" id="KW-0472">Membrane</keyword>
<dbReference type="Proteomes" id="UP000199087">
    <property type="component" value="Unassembled WGS sequence"/>
</dbReference>
<evidence type="ECO:0000256" key="1">
    <source>
        <dbReference type="SAM" id="Phobius"/>
    </source>
</evidence>
<keyword evidence="3" id="KW-1185">Reference proteome</keyword>
<accession>A0A0U1NVY5</accession>
<evidence type="ECO:0000313" key="3">
    <source>
        <dbReference type="Proteomes" id="UP000199087"/>
    </source>
</evidence>
<sequence length="40" mass="4656">MTIIHVLNYSIPIGFMVFFGYLLDRVCKPVNPEKQEADKE</sequence>
<dbReference type="AlphaFoldDB" id="A0A0U1NVY5"/>
<protein>
    <submittedName>
        <fullName evidence="2">Uncharacterized protein</fullName>
    </submittedName>
</protein>
<feature type="transmembrane region" description="Helical" evidence="1">
    <location>
        <begin position="6"/>
        <end position="23"/>
    </location>
</feature>
<evidence type="ECO:0000313" key="2">
    <source>
        <dbReference type="EMBL" id="CRK81912.1"/>
    </source>
</evidence>
<reference evidence="3" key="1">
    <citation type="submission" date="2015-05" db="EMBL/GenBank/DDBJ databases">
        <authorList>
            <person name="Urmite Genomes"/>
        </authorList>
    </citation>
    <scope>NUCLEOTIDE SEQUENCE [LARGE SCALE GENOMIC DNA]</scope>
    <source>
        <strain evidence="3">LF1</strain>
    </source>
</reference>
<name>A0A0U1NVY5_9BACI</name>
<proteinExistence type="predicted"/>
<dbReference type="RefSeq" id="WP_281177002.1">
    <property type="nucleotide sequence ID" value="NZ_CVRB01000002.1"/>
</dbReference>
<keyword evidence="1" id="KW-1133">Transmembrane helix</keyword>
<dbReference type="EMBL" id="CVRB01000002">
    <property type="protein sequence ID" value="CRK81912.1"/>
    <property type="molecule type" value="Genomic_DNA"/>
</dbReference>
<keyword evidence="1" id="KW-0812">Transmembrane</keyword>
<gene>
    <name evidence="2" type="ORF">BN000_01830</name>
</gene>